<dbReference type="Proteomes" id="UP000198701">
    <property type="component" value="Unassembled WGS sequence"/>
</dbReference>
<accession>A0A1G8ZDN9</accession>
<gene>
    <name evidence="2" type="ORF">SAMN05216282_10315</name>
</gene>
<reference evidence="2 3" key="1">
    <citation type="submission" date="2016-10" db="EMBL/GenBank/DDBJ databases">
        <authorList>
            <person name="de Groot N.N."/>
        </authorList>
    </citation>
    <scope>NUCLEOTIDE SEQUENCE [LARGE SCALE GENOMIC DNA]</scope>
    <source>
        <strain evidence="2 3">CGMCC 1.5382</strain>
    </source>
</reference>
<feature type="signal peptide" evidence="1">
    <location>
        <begin position="1"/>
        <end position="31"/>
    </location>
</feature>
<dbReference type="EMBL" id="FNFU01000003">
    <property type="protein sequence ID" value="SDK12290.1"/>
    <property type="molecule type" value="Genomic_DNA"/>
</dbReference>
<evidence type="ECO:0000313" key="3">
    <source>
        <dbReference type="Proteomes" id="UP000198701"/>
    </source>
</evidence>
<protein>
    <recommendedName>
        <fullName evidence="4">Lipoprotein</fullName>
    </recommendedName>
</protein>
<feature type="chain" id="PRO_5041051179" description="Lipoprotein" evidence="1">
    <location>
        <begin position="32"/>
        <end position="158"/>
    </location>
</feature>
<name>A0A1G8ZDN9_9MICO</name>
<proteinExistence type="predicted"/>
<evidence type="ECO:0000313" key="2">
    <source>
        <dbReference type="EMBL" id="SDK12290.1"/>
    </source>
</evidence>
<evidence type="ECO:0000256" key="1">
    <source>
        <dbReference type="SAM" id="SignalP"/>
    </source>
</evidence>
<evidence type="ECO:0008006" key="4">
    <source>
        <dbReference type="Google" id="ProtNLM"/>
    </source>
</evidence>
<keyword evidence="3" id="KW-1185">Reference proteome</keyword>
<organism evidence="2 3">
    <name type="scientific">Cryobacterium psychrotolerans</name>
    <dbReference type="NCBI Taxonomy" id="386301"/>
    <lineage>
        <taxon>Bacteria</taxon>
        <taxon>Bacillati</taxon>
        <taxon>Actinomycetota</taxon>
        <taxon>Actinomycetes</taxon>
        <taxon>Micrococcales</taxon>
        <taxon>Microbacteriaceae</taxon>
        <taxon>Cryobacterium</taxon>
    </lineage>
</organism>
<sequence>MIVHVELPLSRALRRRFASLAVAILGSTALAGCASPAPEPTPTVEDTRMVFTYDYNVFMQARFETKLEFIANTCVGVTGQDGTMILAVLPHGSQLTRDGDSWLLVVPTVDQAIVIGVDTVVAGGGYVPWGSFGTSDETVPAECRTDEVVQFYPEGYGG</sequence>
<dbReference type="AlphaFoldDB" id="A0A1G8ZDN9"/>
<dbReference type="RefSeq" id="WP_134574966.1">
    <property type="nucleotide sequence ID" value="NZ_FNFU01000003.1"/>
</dbReference>
<keyword evidence="1" id="KW-0732">Signal</keyword>